<dbReference type="EMBL" id="JAINDJ010000005">
    <property type="protein sequence ID" value="KAG9447969.1"/>
    <property type="molecule type" value="Genomic_DNA"/>
</dbReference>
<dbReference type="Pfam" id="PF23173">
    <property type="entry name" value="bHLH_SAC51"/>
    <property type="match status" value="1"/>
</dbReference>
<evidence type="ECO:0000313" key="6">
    <source>
        <dbReference type="Proteomes" id="UP000825729"/>
    </source>
</evidence>
<dbReference type="InterPro" id="IPR036638">
    <property type="entry name" value="HLH_DNA-bd_sf"/>
</dbReference>
<feature type="compositionally biased region" description="Basic and acidic residues" evidence="3">
    <location>
        <begin position="96"/>
        <end position="112"/>
    </location>
</feature>
<dbReference type="PANTHER" id="PTHR36066">
    <property type="entry name" value="TRANSCRIPTION FACTOR BHLH145"/>
    <property type="match status" value="1"/>
</dbReference>
<evidence type="ECO:0000256" key="2">
    <source>
        <dbReference type="ARBA" id="ARBA00023163"/>
    </source>
</evidence>
<organism evidence="5 6">
    <name type="scientific">Aristolochia fimbriata</name>
    <name type="common">White veined hardy Dutchman's pipe vine</name>
    <dbReference type="NCBI Taxonomy" id="158543"/>
    <lineage>
        <taxon>Eukaryota</taxon>
        <taxon>Viridiplantae</taxon>
        <taxon>Streptophyta</taxon>
        <taxon>Embryophyta</taxon>
        <taxon>Tracheophyta</taxon>
        <taxon>Spermatophyta</taxon>
        <taxon>Magnoliopsida</taxon>
        <taxon>Magnoliidae</taxon>
        <taxon>Piperales</taxon>
        <taxon>Aristolochiaceae</taxon>
        <taxon>Aristolochia</taxon>
    </lineage>
</organism>
<keyword evidence="2" id="KW-0804">Transcription</keyword>
<dbReference type="Gene3D" id="4.10.280.10">
    <property type="entry name" value="Helix-loop-helix DNA-binding domain"/>
    <property type="match status" value="1"/>
</dbReference>
<evidence type="ECO:0000256" key="3">
    <source>
        <dbReference type="SAM" id="MobiDB-lite"/>
    </source>
</evidence>
<dbReference type="AlphaFoldDB" id="A0AAV7EI38"/>
<feature type="compositionally biased region" description="Acidic residues" evidence="3">
    <location>
        <begin position="117"/>
        <end position="128"/>
    </location>
</feature>
<keyword evidence="6" id="KW-1185">Reference proteome</keyword>
<dbReference type="PROSITE" id="PS50888">
    <property type="entry name" value="BHLH"/>
    <property type="match status" value="1"/>
</dbReference>
<feature type="compositionally biased region" description="Low complexity" evidence="3">
    <location>
        <begin position="141"/>
        <end position="161"/>
    </location>
</feature>
<gene>
    <name evidence="5" type="ORF">H6P81_014097</name>
</gene>
<dbReference type="SUPFAM" id="SSF47459">
    <property type="entry name" value="HLH, helix-loop-helix DNA-binding domain"/>
    <property type="match status" value="1"/>
</dbReference>
<reference evidence="5 6" key="1">
    <citation type="submission" date="2021-07" db="EMBL/GenBank/DDBJ databases">
        <title>The Aristolochia fimbriata genome: insights into angiosperm evolution, floral development and chemical biosynthesis.</title>
        <authorList>
            <person name="Jiao Y."/>
        </authorList>
    </citation>
    <scope>NUCLEOTIDE SEQUENCE [LARGE SCALE GENOMIC DNA]</scope>
    <source>
        <strain evidence="5">IBCAS-2021</strain>
        <tissue evidence="5">Leaf</tissue>
    </source>
</reference>
<dbReference type="InterPro" id="IPR037546">
    <property type="entry name" value="SAC51-like"/>
</dbReference>
<accession>A0AAV7EI38</accession>
<keyword evidence="1" id="KW-0805">Transcription regulation</keyword>
<evidence type="ECO:0000256" key="1">
    <source>
        <dbReference type="ARBA" id="ARBA00023015"/>
    </source>
</evidence>
<feature type="region of interest" description="Disordered" evidence="3">
    <location>
        <begin position="89"/>
        <end position="179"/>
    </location>
</feature>
<feature type="compositionally biased region" description="Polar residues" evidence="3">
    <location>
        <begin position="131"/>
        <end position="140"/>
    </location>
</feature>
<dbReference type="GO" id="GO:0046983">
    <property type="term" value="F:protein dimerization activity"/>
    <property type="evidence" value="ECO:0007669"/>
    <property type="project" value="InterPro"/>
</dbReference>
<dbReference type="Proteomes" id="UP000825729">
    <property type="component" value="Unassembled WGS sequence"/>
</dbReference>
<dbReference type="InterPro" id="IPR011598">
    <property type="entry name" value="bHLH_dom"/>
</dbReference>
<name>A0AAV7EI38_ARIFI</name>
<protein>
    <recommendedName>
        <fullName evidence="4">BHLH domain-containing protein</fullName>
    </recommendedName>
</protein>
<evidence type="ECO:0000313" key="5">
    <source>
        <dbReference type="EMBL" id="KAG9447969.1"/>
    </source>
</evidence>
<feature type="domain" description="BHLH" evidence="4">
    <location>
        <begin position="164"/>
        <end position="213"/>
    </location>
</feature>
<feature type="compositionally biased region" description="Polar residues" evidence="3">
    <location>
        <begin position="163"/>
        <end position="172"/>
    </location>
</feature>
<proteinExistence type="predicted"/>
<comment type="caution">
    <text evidence="5">The sequence shown here is derived from an EMBL/GenBank/DDBJ whole genome shotgun (WGS) entry which is preliminary data.</text>
</comment>
<sequence length="261" mass="28808">MQTDQKFCPRKPASPIAYDLGGYTYNIPVAAPGEPTSGPAHGMGINTTNGTKSFIIFDQTDNKCRIMFYPSPGNKFGYPNFDFCTTFPRKSGNSQEDVKESSSLKEDTRDIDALLSLEDEEEDEDDEVVSTGRTMGNNYESSSPDSSCSTDGSKSSKSRLSSTHKPGSSGSTSDRKQQKMKKLMKVLRGIVPGGDQMDAAAVLDEAVRYLKSLKMEVKKLGIRNVKKHRRKVCPGFQHVLLSSRQIFVCLAAHTDWLDDLK</sequence>
<dbReference type="PANTHER" id="PTHR36066:SF11">
    <property type="entry name" value="TRANSCRIPTION FACTOR BHLH144"/>
    <property type="match status" value="1"/>
</dbReference>
<evidence type="ECO:0000259" key="4">
    <source>
        <dbReference type="PROSITE" id="PS50888"/>
    </source>
</evidence>